<dbReference type="Gene3D" id="3.40.640.10">
    <property type="entry name" value="Type I PLP-dependent aspartate aminotransferase-like (Major domain)"/>
    <property type="match status" value="1"/>
</dbReference>
<feature type="domain" description="Aminotransferase class V" evidence="6">
    <location>
        <begin position="12"/>
        <end position="297"/>
    </location>
</feature>
<dbReference type="InterPro" id="IPR000192">
    <property type="entry name" value="Aminotrans_V_dom"/>
</dbReference>
<evidence type="ECO:0000259" key="6">
    <source>
        <dbReference type="Pfam" id="PF00266"/>
    </source>
</evidence>
<protein>
    <submittedName>
        <fullName evidence="7">Alanine--glyoxylate aminotransferase family protein</fullName>
    </submittedName>
</protein>
<dbReference type="GO" id="GO:0008453">
    <property type="term" value="F:alanine-glyoxylate transaminase activity"/>
    <property type="evidence" value="ECO:0007669"/>
    <property type="project" value="TreeGrafter"/>
</dbReference>
<dbReference type="RefSeq" id="WP_168880825.1">
    <property type="nucleotide sequence ID" value="NZ_JABAIL010000001.1"/>
</dbReference>
<dbReference type="PANTHER" id="PTHR21152">
    <property type="entry name" value="AMINOTRANSFERASE CLASS V"/>
    <property type="match status" value="1"/>
</dbReference>
<comment type="similarity">
    <text evidence="2">Belongs to the class-V pyridoxal-phosphate-dependent aminotransferase family.</text>
</comment>
<keyword evidence="3 5" id="KW-0663">Pyridoxal phosphate</keyword>
<comment type="caution">
    <text evidence="7">The sequence shown here is derived from an EMBL/GenBank/DDBJ whole genome shotgun (WGS) entry which is preliminary data.</text>
</comment>
<dbReference type="AlphaFoldDB" id="A0A7X8SH91"/>
<evidence type="ECO:0000256" key="3">
    <source>
        <dbReference type="ARBA" id="ARBA00022898"/>
    </source>
</evidence>
<feature type="binding site" evidence="4">
    <location>
        <position position="331"/>
    </location>
    <ligand>
        <name>substrate</name>
    </ligand>
</feature>
<dbReference type="EMBL" id="JABAIL010000001">
    <property type="protein sequence ID" value="NLR90149.1"/>
    <property type="molecule type" value="Genomic_DNA"/>
</dbReference>
<evidence type="ECO:0000256" key="5">
    <source>
        <dbReference type="PIRSR" id="PIRSR000524-50"/>
    </source>
</evidence>
<evidence type="ECO:0000256" key="4">
    <source>
        <dbReference type="PIRSR" id="PIRSR000524-1"/>
    </source>
</evidence>
<dbReference type="GO" id="GO:0019265">
    <property type="term" value="P:glycine biosynthetic process, by transamination of glyoxylate"/>
    <property type="evidence" value="ECO:0007669"/>
    <property type="project" value="TreeGrafter"/>
</dbReference>
<dbReference type="PANTHER" id="PTHR21152:SF40">
    <property type="entry name" value="ALANINE--GLYOXYLATE AMINOTRANSFERASE"/>
    <property type="match status" value="1"/>
</dbReference>
<comment type="cofactor">
    <cofactor evidence="1 5">
        <name>pyridoxal 5'-phosphate</name>
        <dbReference type="ChEBI" id="CHEBI:597326"/>
    </cofactor>
</comment>
<evidence type="ECO:0000313" key="7">
    <source>
        <dbReference type="EMBL" id="NLR90149.1"/>
    </source>
</evidence>
<dbReference type="Proteomes" id="UP000585050">
    <property type="component" value="Unassembled WGS sequence"/>
</dbReference>
<dbReference type="InterPro" id="IPR015421">
    <property type="entry name" value="PyrdxlP-dep_Trfase_major"/>
</dbReference>
<dbReference type="InterPro" id="IPR024169">
    <property type="entry name" value="SP_NH2Trfase/AEP_transaminase"/>
</dbReference>
<organism evidence="7 8">
    <name type="scientific">Flammeovirga agarivorans</name>
    <dbReference type="NCBI Taxonomy" id="2726742"/>
    <lineage>
        <taxon>Bacteria</taxon>
        <taxon>Pseudomonadati</taxon>
        <taxon>Bacteroidota</taxon>
        <taxon>Cytophagia</taxon>
        <taxon>Cytophagales</taxon>
        <taxon>Flammeovirgaceae</taxon>
        <taxon>Flammeovirga</taxon>
    </lineage>
</organism>
<name>A0A7X8SH91_9BACT</name>
<dbReference type="PIRSF" id="PIRSF000524">
    <property type="entry name" value="SPT"/>
    <property type="match status" value="1"/>
</dbReference>
<evidence type="ECO:0000256" key="1">
    <source>
        <dbReference type="ARBA" id="ARBA00001933"/>
    </source>
</evidence>
<sequence length="359" mass="41141">MKKMLSFYPGPSKVDPELSSYLMEAHASGILSNNHRSKPFMDLMENCIKTIKKQLDVPKNYEVLFTSSATECWEITAQSYLGKKFLHIYNGSFGQKWFQYNQKINQHVTAHEYSIQKSISLNHLKKIDAQNADILCLTSCETSNTTKVHQKTFQKIRSRYKDALLFIDATSSMSGVRLDWLSGDIWYASVQKCFGLPSGLGVMIVSPKALQEANANDFHYNNILSIYNNQQKRQTTHTPNTLGIYLLEKVLSNRKEIKSVENHTKKKMLQLKKALKRLGYNFLINTNKVQSETVIGIISSKEQISLIKERALKEEITLGNGYGKWKDTSLRIANFPSHSYEDIERLISFFQGLEKCKNN</sequence>
<gene>
    <name evidence="7" type="ORF">HGP29_02980</name>
</gene>
<keyword evidence="7" id="KW-0808">Transferase</keyword>
<keyword evidence="8" id="KW-1185">Reference proteome</keyword>
<evidence type="ECO:0000313" key="8">
    <source>
        <dbReference type="Proteomes" id="UP000585050"/>
    </source>
</evidence>
<dbReference type="Gene3D" id="3.90.1150.10">
    <property type="entry name" value="Aspartate Aminotransferase, domain 1"/>
    <property type="match status" value="1"/>
</dbReference>
<dbReference type="SUPFAM" id="SSF53383">
    <property type="entry name" value="PLP-dependent transferases"/>
    <property type="match status" value="1"/>
</dbReference>
<accession>A0A7X8SH91</accession>
<feature type="modified residue" description="N6-(pyridoxal phosphate)lysine" evidence="5">
    <location>
        <position position="192"/>
    </location>
</feature>
<dbReference type="GO" id="GO:0004760">
    <property type="term" value="F:L-serine-pyruvate transaminase activity"/>
    <property type="evidence" value="ECO:0007669"/>
    <property type="project" value="TreeGrafter"/>
</dbReference>
<evidence type="ECO:0000256" key="2">
    <source>
        <dbReference type="ARBA" id="ARBA00009236"/>
    </source>
</evidence>
<proteinExistence type="inferred from homology"/>
<reference evidence="7 8" key="1">
    <citation type="submission" date="2020-04" db="EMBL/GenBank/DDBJ databases">
        <title>Flammeovirga sp. SR4, a novel species isolated from seawater.</title>
        <authorList>
            <person name="Wang X."/>
        </authorList>
    </citation>
    <scope>NUCLEOTIDE SEQUENCE [LARGE SCALE GENOMIC DNA]</scope>
    <source>
        <strain evidence="7 8">SR4</strain>
    </source>
</reference>
<dbReference type="InterPro" id="IPR015424">
    <property type="entry name" value="PyrdxlP-dep_Trfase"/>
</dbReference>
<dbReference type="Pfam" id="PF00266">
    <property type="entry name" value="Aminotran_5"/>
    <property type="match status" value="1"/>
</dbReference>
<keyword evidence="7" id="KW-0032">Aminotransferase</keyword>
<dbReference type="InterPro" id="IPR015422">
    <property type="entry name" value="PyrdxlP-dep_Trfase_small"/>
</dbReference>